<reference evidence="2 3" key="1">
    <citation type="submission" date="2021-06" db="EMBL/GenBank/DDBJ databases">
        <title>Clostridia strains as spoilage organisms.</title>
        <authorList>
            <person name="Wambui J."/>
            <person name="Stephan R."/>
            <person name="Stevens M.J.A."/>
        </authorList>
    </citation>
    <scope>NUCLEOTIDE SEQUENCE [LARGE SCALE GENOMIC DNA]</scope>
    <source>
        <strain evidence="2 3">DSM 14204</strain>
    </source>
</reference>
<evidence type="ECO:0000259" key="1">
    <source>
        <dbReference type="Pfam" id="PF16289"/>
    </source>
</evidence>
<dbReference type="Pfam" id="PF16289">
    <property type="entry name" value="PIN_12"/>
    <property type="match status" value="1"/>
</dbReference>
<comment type="caution">
    <text evidence="2">The sequence shown here is derived from an EMBL/GenBank/DDBJ whole genome shotgun (WGS) entry which is preliminary data.</text>
</comment>
<accession>A0ABS6BXM4</accession>
<dbReference type="Proteomes" id="UP000776252">
    <property type="component" value="Unassembled WGS sequence"/>
</dbReference>
<protein>
    <submittedName>
        <fullName evidence="2">DUF4935 domain-containing protein</fullName>
    </submittedName>
</protein>
<dbReference type="InterPro" id="IPR032557">
    <property type="entry name" value="DUF4935"/>
</dbReference>
<evidence type="ECO:0000313" key="3">
    <source>
        <dbReference type="Proteomes" id="UP000776252"/>
    </source>
</evidence>
<keyword evidence="3" id="KW-1185">Reference proteome</keyword>
<evidence type="ECO:0000313" key="2">
    <source>
        <dbReference type="EMBL" id="MBU3161346.1"/>
    </source>
</evidence>
<proteinExistence type="predicted"/>
<dbReference type="EMBL" id="JAHLDV010000059">
    <property type="protein sequence ID" value="MBU3161346.1"/>
    <property type="molecule type" value="Genomic_DNA"/>
</dbReference>
<gene>
    <name evidence="2" type="ORF">KPL37_16680</name>
</gene>
<sequence>MSSSKYLIVFDSNILYEQYDKKADFSRFYFNSTLTNIIDKIEELDVYEHIKVAIPIVVWKEMKQQKISAYHKKLKEVKDKIERFIFPSFMVNSENDDFNYETYLEEEIVKYRIELDKKLVEIVDFDLPTSNRFSSIIDRAFKKRPPFEGKDTKSDKGFKDALLWESILEFKSQDKDICILYYTNDKIFNDDLKREYAELFDNSEIKIFRKDEENILMKEIENIAKNIDEYTYIPEMFDEDQDMKDWLQSADFKGQFLKYSDDFKALNKYISFSSIEILDIDNISEKEKINEPNPEMQVNLSAEVTFDVKGATQIKDTYEMLVSVNVMDEVAFSIENVDIEDGSEENE</sequence>
<feature type="domain" description="DUF4935" evidence="1">
    <location>
        <begin position="8"/>
        <end position="186"/>
    </location>
</feature>
<organism evidence="2 3">
    <name type="scientific">Clostridium frigoris</name>
    <dbReference type="NCBI Taxonomy" id="205327"/>
    <lineage>
        <taxon>Bacteria</taxon>
        <taxon>Bacillati</taxon>
        <taxon>Bacillota</taxon>
        <taxon>Clostridia</taxon>
        <taxon>Eubacteriales</taxon>
        <taxon>Clostridiaceae</taxon>
        <taxon>Clostridium</taxon>
    </lineage>
</organism>
<name>A0ABS6BXM4_9CLOT</name>
<dbReference type="RefSeq" id="WP_216151161.1">
    <property type="nucleotide sequence ID" value="NZ_JAHLDV010000059.1"/>
</dbReference>